<dbReference type="GO" id="GO:0000781">
    <property type="term" value="C:chromosome, telomeric region"/>
    <property type="evidence" value="ECO:0007669"/>
    <property type="project" value="UniProtKB-SubCell"/>
</dbReference>
<dbReference type="InterPro" id="IPR018856">
    <property type="entry name" value="Stn1_N"/>
</dbReference>
<evidence type="ECO:0000259" key="5">
    <source>
        <dbReference type="Pfam" id="PF10451"/>
    </source>
</evidence>
<feature type="domain" description="CST complex subunit Stn1 N-terminal" evidence="5">
    <location>
        <begin position="44"/>
        <end position="90"/>
    </location>
</feature>
<comment type="caution">
    <text evidence="6">The sequence shown here is derived from an EMBL/GenBank/DDBJ whole genome shotgun (WGS) entry which is preliminary data.</text>
</comment>
<dbReference type="InterPro" id="IPR012340">
    <property type="entry name" value="NA-bd_OB-fold"/>
</dbReference>
<sequence length="277" mass="31231">MTDATAPELYPQYCFQLSPTINRWCHLRIADITALTSHPGFEGQDVYFHLNHPIKWVRASGVVIAVDEWEERSIYTLDDGSGATIQCVVNVAPRGLPGDTTTTTTSNQYQYTRPLPVIDAPIDVGHVLDIRGSVGTFRDTKNIRAEKIAHLGSTEQEVLFWEKVVLLRRDVLSQPWVLDQRTVRRCKREEEGRRVTGLERKRETGLERRGQTGLERGKETGLGQRRVTGLEKRSASGPDRKETCLEKKRVTGLEKRVATKPITRVIPVTGKYDALGL</sequence>
<evidence type="ECO:0000313" key="7">
    <source>
        <dbReference type="Proteomes" id="UP001304895"/>
    </source>
</evidence>
<name>A0AAN6ZES6_9PEZI</name>
<dbReference type="SUPFAM" id="SSF50249">
    <property type="entry name" value="Nucleic acid-binding proteins"/>
    <property type="match status" value="1"/>
</dbReference>
<dbReference type="Pfam" id="PF10451">
    <property type="entry name" value="Stn1"/>
    <property type="match status" value="1"/>
</dbReference>
<dbReference type="EMBL" id="MU853407">
    <property type="protein sequence ID" value="KAK4134829.1"/>
    <property type="molecule type" value="Genomic_DNA"/>
</dbReference>
<organism evidence="6 7">
    <name type="scientific">Trichocladium antarcticum</name>
    <dbReference type="NCBI Taxonomy" id="1450529"/>
    <lineage>
        <taxon>Eukaryota</taxon>
        <taxon>Fungi</taxon>
        <taxon>Dikarya</taxon>
        <taxon>Ascomycota</taxon>
        <taxon>Pezizomycotina</taxon>
        <taxon>Sordariomycetes</taxon>
        <taxon>Sordariomycetidae</taxon>
        <taxon>Sordariales</taxon>
        <taxon>Chaetomiaceae</taxon>
        <taxon>Trichocladium</taxon>
    </lineage>
</organism>
<evidence type="ECO:0000256" key="1">
    <source>
        <dbReference type="ARBA" id="ARBA00004574"/>
    </source>
</evidence>
<dbReference type="Proteomes" id="UP001304895">
    <property type="component" value="Unassembled WGS sequence"/>
</dbReference>
<gene>
    <name evidence="6" type="ORF">BT67DRAFT_378601</name>
</gene>
<proteinExistence type="predicted"/>
<evidence type="ECO:0000256" key="3">
    <source>
        <dbReference type="ARBA" id="ARBA00022895"/>
    </source>
</evidence>
<evidence type="ECO:0000313" key="6">
    <source>
        <dbReference type="EMBL" id="KAK4134829.1"/>
    </source>
</evidence>
<keyword evidence="7" id="KW-1185">Reference proteome</keyword>
<dbReference type="Gene3D" id="2.40.50.140">
    <property type="entry name" value="Nucleic acid-binding proteins"/>
    <property type="match status" value="1"/>
</dbReference>
<feature type="region of interest" description="Disordered" evidence="4">
    <location>
        <begin position="194"/>
        <end position="241"/>
    </location>
</feature>
<keyword evidence="3" id="KW-0779">Telomere</keyword>
<reference evidence="6" key="2">
    <citation type="submission" date="2023-05" db="EMBL/GenBank/DDBJ databases">
        <authorList>
            <consortium name="Lawrence Berkeley National Laboratory"/>
            <person name="Steindorff A."/>
            <person name="Hensen N."/>
            <person name="Bonometti L."/>
            <person name="Westerberg I."/>
            <person name="Brannstrom I.O."/>
            <person name="Guillou S."/>
            <person name="Cros-Aarteil S."/>
            <person name="Calhoun S."/>
            <person name="Haridas S."/>
            <person name="Kuo A."/>
            <person name="Mondo S."/>
            <person name="Pangilinan J."/>
            <person name="Riley R."/>
            <person name="Labutti K."/>
            <person name="Andreopoulos B."/>
            <person name="Lipzen A."/>
            <person name="Chen C."/>
            <person name="Yanf M."/>
            <person name="Daum C."/>
            <person name="Ng V."/>
            <person name="Clum A."/>
            <person name="Ohm R."/>
            <person name="Martin F."/>
            <person name="Silar P."/>
            <person name="Natvig D."/>
            <person name="Lalanne C."/>
            <person name="Gautier V."/>
            <person name="Ament-Velasquez S.L."/>
            <person name="Kruys A."/>
            <person name="Hutchinson M.I."/>
            <person name="Powell A.J."/>
            <person name="Barry K."/>
            <person name="Miller A.N."/>
            <person name="Grigoriev I.V."/>
            <person name="Debuchy R."/>
            <person name="Gladieux P."/>
            <person name="Thoren M.H."/>
            <person name="Johannesson H."/>
        </authorList>
    </citation>
    <scope>NUCLEOTIDE SEQUENCE</scope>
    <source>
        <strain evidence="6">CBS 123565</strain>
    </source>
</reference>
<feature type="compositionally biased region" description="Basic and acidic residues" evidence="4">
    <location>
        <begin position="194"/>
        <end position="219"/>
    </location>
</feature>
<dbReference type="AlphaFoldDB" id="A0AAN6ZES6"/>
<reference evidence="6" key="1">
    <citation type="journal article" date="2023" name="Mol. Phylogenet. Evol.">
        <title>Genome-scale phylogeny and comparative genomics of the fungal order Sordariales.</title>
        <authorList>
            <person name="Hensen N."/>
            <person name="Bonometti L."/>
            <person name="Westerberg I."/>
            <person name="Brannstrom I.O."/>
            <person name="Guillou S."/>
            <person name="Cros-Aarteil S."/>
            <person name="Calhoun S."/>
            <person name="Haridas S."/>
            <person name="Kuo A."/>
            <person name="Mondo S."/>
            <person name="Pangilinan J."/>
            <person name="Riley R."/>
            <person name="LaButti K."/>
            <person name="Andreopoulos B."/>
            <person name="Lipzen A."/>
            <person name="Chen C."/>
            <person name="Yan M."/>
            <person name="Daum C."/>
            <person name="Ng V."/>
            <person name="Clum A."/>
            <person name="Steindorff A."/>
            <person name="Ohm R.A."/>
            <person name="Martin F."/>
            <person name="Silar P."/>
            <person name="Natvig D.O."/>
            <person name="Lalanne C."/>
            <person name="Gautier V."/>
            <person name="Ament-Velasquez S.L."/>
            <person name="Kruys A."/>
            <person name="Hutchinson M.I."/>
            <person name="Powell A.J."/>
            <person name="Barry K."/>
            <person name="Miller A.N."/>
            <person name="Grigoriev I.V."/>
            <person name="Debuchy R."/>
            <person name="Gladieux P."/>
            <person name="Hiltunen Thoren M."/>
            <person name="Johannesson H."/>
        </authorList>
    </citation>
    <scope>NUCLEOTIDE SEQUENCE</scope>
    <source>
        <strain evidence="6">CBS 123565</strain>
    </source>
</reference>
<feature type="compositionally biased region" description="Basic and acidic residues" evidence="4">
    <location>
        <begin position="228"/>
        <end position="241"/>
    </location>
</feature>
<evidence type="ECO:0000256" key="4">
    <source>
        <dbReference type="SAM" id="MobiDB-lite"/>
    </source>
</evidence>
<comment type="subcellular location">
    <subcellularLocation>
        <location evidence="1">Chromosome</location>
        <location evidence="1">Telomere</location>
    </subcellularLocation>
</comment>
<evidence type="ECO:0000256" key="2">
    <source>
        <dbReference type="ARBA" id="ARBA00022454"/>
    </source>
</evidence>
<keyword evidence="2" id="KW-0158">Chromosome</keyword>
<protein>
    <recommendedName>
        <fullName evidence="5">CST complex subunit Stn1 N-terminal domain-containing protein</fullName>
    </recommendedName>
</protein>
<accession>A0AAN6ZES6</accession>